<dbReference type="PANTHER" id="PTHR11640:SF31">
    <property type="entry name" value="IRREGULAR CHIASM C-ROUGHEST PROTEIN-RELATED"/>
    <property type="match status" value="1"/>
</dbReference>
<sequence>MTPHPGQPATRPFAKLPTTRSATALRSTIGMLLALVVLVAGAPVALAAPDGVAITRQPLAVTVTAGDDAVLDVVAADAAGYRWQVLADGEDVAAADETAWHDVDAAANPSALTAELTLPAADAAAQGTYRVQVAGADGTVVTSEPALLTVTPAEETPAELVPAEEVAAEDPGTAAPPAPAESAETDEAAPTPAAAPAPSSGEGRVSTLAAGLVVTSHPSDVSVATGAQAQFRAAATGGVGQARIQWQRSASLSASGPPAGDRWVDLAGENRATLTVTAGATPHQGNRWYRAVFTDDAGATVATDPAKLTIAAKPTITAHPVGQTVRVGEDATFTVTATSETPAVTRWESTRTALPNGEPDDSTWAAVDGATQATLVVPDVRPGDHGTFYRVVVTSDAGSTTSYPAQLRVTERLDTRGSVTVTGESYGPEGTTPTPFSVSAPNAVVAGQPIVIEGRSYVHPDGAQGSVAMFMIDASYSGDPSTLLSTRDIVHPVTGEVFADKRSHALVQANADGTFRVEIPWPDETNTTRDAEFFATSWAPGTQHMVRILTGSQLAGDYQRGITVRFTVVGSATDPATAPVVTVQPADASVTAGETATFTAAASGTPAPSVRWESSQPGGPWVELAGATTETLTLTDLTTARSGTRYRAVFTNSAGTATSEAATLRVAASGIAITTQPTDQSVEAGETARFTATAAGAEITTQWERSRDGVTWETIRGATASVYPLGPVVADDAEWRYRARFTNPGTTEGVVTDPASLTVTARANVREYCGLSYGPAGHAGEPFCFTGPERVVVGEDIVIRGTRGYLATDGRTGSVVNFFLDALYSGDPSTVYVKRPVTNPITGKPVDDRRTHAMVQAASDGTWTATIPWPTLATVSPASDGGASFTRAELDARFAPGTTHAVRMLSGSLLSSPADVQRGSTLLFTVVEDLADPIPVTEPVYPHETYHSAVAGDHATAWVPSTADSGLPVQLTGTGWLTKDRAAGSVVDVRLLDSDGTPYRRAGTADDPHDDPADPTIWQRVHVRADGVLDASLDLPAEVTAGSYVAVRLTTRDDGTALGDVAREWTSRPLTVDGTPWTAPVTEGCTATPAEATYQLAPGMAVPAANVGGTIRLTGEKWCNTVTGKGSYIAIKINDGAFSHKGSGSARVFNAELGEETGLCAAGICRTNKTIWYVIEAADDGSFDVQVPLPDRTSSTPAFGEGAYTLRIMTATLAGDPYYGGVREASRTMQTPEFTVVCETCDTSNATPGEPTLAPDPPHATQDLTQATRGGVSVTQEATRWLVTVPAAAPGDWVYANVYDEMSPRFPWGARWFQVDATGRIALPLAGVTLPVGTNRLSVQDRTGALLGWTTVTVLAPETAPPPVTQQPVDGAGKASSGALTRPRTTIRTAPQVLGAAQPRPADPAPAPVGAYTDLDDTNVGDVTAVETEDGLVVTLPGVPGGAWVFLHLYTEDGRVIPVDWVQVGADHTFTVRLGTLPDGLHRLTITDATGTLVGWLAVNGPQPLAAAAEAERTDDQADPDPVAALTAGTPGAVAGAQDPTPTLILVGLALLVLAGAGAAAITLRGPAPTTKPA</sequence>
<dbReference type="Proteomes" id="UP000275356">
    <property type="component" value="Unassembled WGS sequence"/>
</dbReference>
<dbReference type="GO" id="GO:0005975">
    <property type="term" value="P:carbohydrate metabolic process"/>
    <property type="evidence" value="ECO:0007669"/>
    <property type="project" value="UniProtKB-ARBA"/>
</dbReference>
<comment type="caution">
    <text evidence="9">The sequence shown here is derived from an EMBL/GenBank/DDBJ whole genome shotgun (WGS) entry which is preliminary data.</text>
</comment>
<gene>
    <name evidence="9" type="ORF">EDD28_0120</name>
</gene>
<comment type="subcellular location">
    <subcellularLocation>
        <location evidence="1">Membrane</location>
        <topology evidence="1">Single-pass type I membrane protein</topology>
    </subcellularLocation>
</comment>
<keyword evidence="7" id="KW-1133">Transmembrane helix</keyword>
<dbReference type="PROSITE" id="PS50835">
    <property type="entry name" value="IG_LIKE"/>
    <property type="match status" value="1"/>
</dbReference>
<dbReference type="SMART" id="SM00409">
    <property type="entry name" value="IG"/>
    <property type="match status" value="4"/>
</dbReference>
<dbReference type="InterPro" id="IPR013783">
    <property type="entry name" value="Ig-like_fold"/>
</dbReference>
<keyword evidence="2 7" id="KW-0472">Membrane</keyword>
<evidence type="ECO:0000313" key="10">
    <source>
        <dbReference type="Proteomes" id="UP000275356"/>
    </source>
</evidence>
<protein>
    <submittedName>
        <fullName evidence="9">Immunoglobulin I-set domain protein</fullName>
    </submittedName>
</protein>
<feature type="transmembrane region" description="Helical" evidence="7">
    <location>
        <begin position="1544"/>
        <end position="1564"/>
    </location>
</feature>
<dbReference type="Pfam" id="PF07679">
    <property type="entry name" value="I-set"/>
    <property type="match status" value="1"/>
</dbReference>
<evidence type="ECO:0000256" key="2">
    <source>
        <dbReference type="ARBA" id="ARBA00023136"/>
    </source>
</evidence>
<dbReference type="InterPro" id="IPR013098">
    <property type="entry name" value="Ig_I-set"/>
</dbReference>
<dbReference type="GO" id="GO:0050839">
    <property type="term" value="F:cell adhesion molecule binding"/>
    <property type="evidence" value="ECO:0007669"/>
    <property type="project" value="TreeGrafter"/>
</dbReference>
<dbReference type="GO" id="GO:0098609">
    <property type="term" value="P:cell-cell adhesion"/>
    <property type="evidence" value="ECO:0007669"/>
    <property type="project" value="TreeGrafter"/>
</dbReference>
<organism evidence="9 10">
    <name type="scientific">Salana multivorans</name>
    <dbReference type="NCBI Taxonomy" id="120377"/>
    <lineage>
        <taxon>Bacteria</taxon>
        <taxon>Bacillati</taxon>
        <taxon>Actinomycetota</taxon>
        <taxon>Actinomycetes</taxon>
        <taxon>Micrococcales</taxon>
        <taxon>Beutenbergiaceae</taxon>
        <taxon>Salana</taxon>
    </lineage>
</organism>
<feature type="region of interest" description="Disordered" evidence="6">
    <location>
        <begin position="1507"/>
        <end position="1531"/>
    </location>
</feature>
<evidence type="ECO:0000313" key="9">
    <source>
        <dbReference type="EMBL" id="ROR95562.1"/>
    </source>
</evidence>
<evidence type="ECO:0000256" key="1">
    <source>
        <dbReference type="ARBA" id="ARBA00004479"/>
    </source>
</evidence>
<accession>A0A3N2D738</accession>
<dbReference type="PANTHER" id="PTHR11640">
    <property type="entry name" value="NEPHRIN"/>
    <property type="match status" value="1"/>
</dbReference>
<evidence type="ECO:0000256" key="7">
    <source>
        <dbReference type="SAM" id="Phobius"/>
    </source>
</evidence>
<evidence type="ECO:0000256" key="5">
    <source>
        <dbReference type="ARBA" id="ARBA00023319"/>
    </source>
</evidence>
<evidence type="ECO:0000256" key="3">
    <source>
        <dbReference type="ARBA" id="ARBA00023157"/>
    </source>
</evidence>
<evidence type="ECO:0000256" key="6">
    <source>
        <dbReference type="SAM" id="MobiDB-lite"/>
    </source>
</evidence>
<dbReference type="GO" id="GO:0005911">
    <property type="term" value="C:cell-cell junction"/>
    <property type="evidence" value="ECO:0007669"/>
    <property type="project" value="TreeGrafter"/>
</dbReference>
<keyword evidence="7" id="KW-0812">Transmembrane</keyword>
<feature type="domain" description="Ig-like" evidence="8">
    <location>
        <begin position="579"/>
        <end position="665"/>
    </location>
</feature>
<feature type="region of interest" description="Disordered" evidence="6">
    <location>
        <begin position="164"/>
        <end position="203"/>
    </location>
</feature>
<name>A0A3N2D738_9MICO</name>
<evidence type="ECO:0000256" key="4">
    <source>
        <dbReference type="ARBA" id="ARBA00023180"/>
    </source>
</evidence>
<dbReference type="RefSeq" id="WP_245967852.1">
    <property type="nucleotide sequence ID" value="NZ_RKHQ01000001.1"/>
</dbReference>
<dbReference type="InterPro" id="IPR051275">
    <property type="entry name" value="Cell_adhesion_signaling"/>
</dbReference>
<keyword evidence="10" id="KW-1185">Reference proteome</keyword>
<proteinExistence type="predicted"/>
<keyword evidence="3" id="KW-1015">Disulfide bond</keyword>
<dbReference type="InterPro" id="IPR003599">
    <property type="entry name" value="Ig_sub"/>
</dbReference>
<keyword evidence="5" id="KW-0393">Immunoglobulin domain</keyword>
<dbReference type="InterPro" id="IPR007110">
    <property type="entry name" value="Ig-like_dom"/>
</dbReference>
<feature type="region of interest" description="Disordered" evidence="6">
    <location>
        <begin position="1359"/>
        <end position="1416"/>
    </location>
</feature>
<dbReference type="EMBL" id="RKHQ01000001">
    <property type="protein sequence ID" value="ROR95562.1"/>
    <property type="molecule type" value="Genomic_DNA"/>
</dbReference>
<feature type="region of interest" description="Disordered" evidence="6">
    <location>
        <begin position="419"/>
        <end position="439"/>
    </location>
</feature>
<keyword evidence="4" id="KW-0325">Glycoprotein</keyword>
<feature type="compositionally biased region" description="Low complexity" evidence="6">
    <location>
        <begin position="188"/>
        <end position="203"/>
    </location>
</feature>
<reference evidence="9 10" key="1">
    <citation type="submission" date="2018-11" db="EMBL/GenBank/DDBJ databases">
        <title>Sequencing the genomes of 1000 actinobacteria strains.</title>
        <authorList>
            <person name="Klenk H.-P."/>
        </authorList>
    </citation>
    <scope>NUCLEOTIDE SEQUENCE [LARGE SCALE GENOMIC DNA]</scope>
    <source>
        <strain evidence="9 10">DSM 13521</strain>
    </source>
</reference>
<dbReference type="GO" id="GO:0005886">
    <property type="term" value="C:plasma membrane"/>
    <property type="evidence" value="ECO:0007669"/>
    <property type="project" value="TreeGrafter"/>
</dbReference>
<evidence type="ECO:0000259" key="8">
    <source>
        <dbReference type="PROSITE" id="PS50835"/>
    </source>
</evidence>
<dbReference type="Gene3D" id="2.60.40.10">
    <property type="entry name" value="Immunoglobulins"/>
    <property type="match status" value="3"/>
</dbReference>
<dbReference type="InterPro" id="IPR036179">
    <property type="entry name" value="Ig-like_dom_sf"/>
</dbReference>
<feature type="compositionally biased region" description="Low complexity" evidence="6">
    <location>
        <begin position="164"/>
        <end position="173"/>
    </location>
</feature>
<dbReference type="SUPFAM" id="SSF48726">
    <property type="entry name" value="Immunoglobulin"/>
    <property type="match status" value="2"/>
</dbReference>